<dbReference type="InterPro" id="IPR012373">
    <property type="entry name" value="Ferrdict_sens_TM"/>
</dbReference>
<keyword evidence="5" id="KW-1185">Reference proteome</keyword>
<keyword evidence="1" id="KW-1133">Transmembrane helix</keyword>
<accession>A0A7L7L633</accession>
<dbReference type="Gene3D" id="3.55.50.30">
    <property type="match status" value="1"/>
</dbReference>
<evidence type="ECO:0000313" key="5">
    <source>
        <dbReference type="Proteomes" id="UP000514509"/>
    </source>
</evidence>
<dbReference type="EMBL" id="CP055153">
    <property type="protein sequence ID" value="QMU28250.1"/>
    <property type="molecule type" value="Genomic_DNA"/>
</dbReference>
<feature type="domain" description="Protein FecR C-terminal" evidence="3">
    <location>
        <begin position="275"/>
        <end position="342"/>
    </location>
</feature>
<gene>
    <name evidence="4" type="ORF">HUW48_09480</name>
</gene>
<name>A0A7L7L633_9BACT</name>
<dbReference type="InterPro" id="IPR006860">
    <property type="entry name" value="FecR"/>
</dbReference>
<dbReference type="AlphaFoldDB" id="A0A7L7L633"/>
<dbReference type="Gene3D" id="2.60.120.1440">
    <property type="match status" value="1"/>
</dbReference>
<dbReference type="Proteomes" id="UP000514509">
    <property type="component" value="Chromosome"/>
</dbReference>
<feature type="domain" description="FecR protein" evidence="2">
    <location>
        <begin position="127"/>
        <end position="216"/>
    </location>
</feature>
<reference evidence="4 5" key="1">
    <citation type="submission" date="2020-08" db="EMBL/GenBank/DDBJ databases">
        <title>Adhaeribacter dokdonensis sp. nov., isolated from the rhizosphere of Elymus tsukushiensis, a plant native to the Dokdo Islands, Republic of Korea.</title>
        <authorList>
            <person name="Ghim S.Y."/>
        </authorList>
    </citation>
    <scope>NUCLEOTIDE SEQUENCE [LARGE SCALE GENOMIC DNA]</scope>
    <source>
        <strain evidence="4 5">KUDC8001</strain>
    </source>
</reference>
<keyword evidence="1" id="KW-0812">Transmembrane</keyword>
<evidence type="ECO:0000313" key="4">
    <source>
        <dbReference type="EMBL" id="QMU28250.1"/>
    </source>
</evidence>
<dbReference type="PANTHER" id="PTHR30273">
    <property type="entry name" value="PERIPLASMIC SIGNAL SENSOR AND SIGMA FACTOR ACTIVATOR FECR-RELATED"/>
    <property type="match status" value="1"/>
</dbReference>
<feature type="transmembrane region" description="Helical" evidence="1">
    <location>
        <begin position="87"/>
        <end position="105"/>
    </location>
</feature>
<dbReference type="PIRSF" id="PIRSF018266">
    <property type="entry name" value="FecR"/>
    <property type="match status" value="1"/>
</dbReference>
<dbReference type="Pfam" id="PF04773">
    <property type="entry name" value="FecR"/>
    <property type="match status" value="1"/>
</dbReference>
<dbReference type="Pfam" id="PF16344">
    <property type="entry name" value="FecR_C"/>
    <property type="match status" value="1"/>
</dbReference>
<organism evidence="4 5">
    <name type="scientific">Adhaeribacter radiodurans</name>
    <dbReference type="NCBI Taxonomy" id="2745197"/>
    <lineage>
        <taxon>Bacteria</taxon>
        <taxon>Pseudomonadati</taxon>
        <taxon>Bacteroidota</taxon>
        <taxon>Cytophagia</taxon>
        <taxon>Cytophagales</taxon>
        <taxon>Hymenobacteraceae</taxon>
        <taxon>Adhaeribacter</taxon>
    </lineage>
</organism>
<dbReference type="InterPro" id="IPR032508">
    <property type="entry name" value="FecR_C"/>
</dbReference>
<dbReference type="PANTHER" id="PTHR30273:SF2">
    <property type="entry name" value="PROTEIN FECR"/>
    <property type="match status" value="1"/>
</dbReference>
<sequence>MNLNEQERLAKLLKKYLAGKATPEEESYITEWYNQLNFEQSSSFNKDEDMENQKLNNWIELNSRIQKTSYRGVRNKFKSTQKKRRKALAWVGAMLVFFCIAYQWYTVSYLTDLSKSSLAYVSQQNKTTSTLRVTLSDGTLVWLEPLAEIKYPKRFKGASRNIMLNGKAFLDVARDPQHPFLVKGEAVDVQVLGTSFEVDFNSKKQEASVLVRSGEVAVTPTKQSLPGFFNFLEPTKEKTYLLPNESSRLNTKSKNLLKSKLAADYWTKQIIKSQLIFKETPLAEIITKLEDQHKVAIRMQNPQLKSCTLTAYFYDQPLEVKLEMICKSIGANYKADHDKFIIFGNGCSL</sequence>
<protein>
    <submittedName>
        <fullName evidence="4">FecR domain-containing protein</fullName>
    </submittedName>
</protein>
<dbReference type="RefSeq" id="WP_182415437.1">
    <property type="nucleotide sequence ID" value="NZ_CP055153.1"/>
</dbReference>
<evidence type="ECO:0000259" key="3">
    <source>
        <dbReference type="Pfam" id="PF16344"/>
    </source>
</evidence>
<dbReference type="KEGG" id="add:HUW48_09480"/>
<dbReference type="GO" id="GO:0016989">
    <property type="term" value="F:sigma factor antagonist activity"/>
    <property type="evidence" value="ECO:0007669"/>
    <property type="project" value="TreeGrafter"/>
</dbReference>
<proteinExistence type="predicted"/>
<keyword evidence="1" id="KW-0472">Membrane</keyword>
<evidence type="ECO:0000259" key="2">
    <source>
        <dbReference type="Pfam" id="PF04773"/>
    </source>
</evidence>
<evidence type="ECO:0000256" key="1">
    <source>
        <dbReference type="SAM" id="Phobius"/>
    </source>
</evidence>